<feature type="transmembrane region" description="Helical" evidence="1">
    <location>
        <begin position="61"/>
        <end position="81"/>
    </location>
</feature>
<proteinExistence type="predicted"/>
<dbReference type="Proteomes" id="UP000292957">
    <property type="component" value="Unassembled WGS sequence"/>
</dbReference>
<evidence type="ECO:0000259" key="3">
    <source>
        <dbReference type="Pfam" id="PF26640"/>
    </source>
</evidence>
<keyword evidence="1" id="KW-0812">Transmembrane</keyword>
<gene>
    <name evidence="4" type="ORF">BD311DRAFT_222725</name>
</gene>
<sequence length="695" mass="78398">MRVLETSTGRFVDVNPIEVEYAILSHTWSEAGEQSYQDVIQLHKSLERRRASIIRMAYAEVTWRFLVALTFLLHLLCIAISSRHLTSPMLCYVREPGRTRVARALRRYVEWLKIVTSLCRPLDTILDNPMLSEKIRKACGVARAHGHSLIWIDSCCIDKTSSSELSEAINSMYSWYRYASVCYAHLADVPDGTVVTHGSANEVFRQSRWFRRGWTLQELIAPRIVIFVSAQWTFLGSRFALADLLQDITGIDSHVLTRQLEPKDFPVAVRMGWAACRKTTRVEDEAYALLGVFGLHMQPMYGEGERAFIRLQEEILKRIPDATLFAWGRTMHSTMALYMDGEDKFAENCQGYGPPLLSAAFDRETSFFARSPSSYQKRGSRSRYSPISQETLLARLGLSDGSAYPFTDYAETPYGTRLHMPLIAIDPEPMSRFLSSYGDDSFLAILAVESDDHPGYLIARPCFARIPGPSRTIRILRPGHITVHRRTPTSWSGGARETTSSFDIIPINPNDIERYRSDMCCEPIHIPNARPLPSFLGSAHGYNAEEANVALSPCSATILRTQGYSIMERDLDLHDSEDGATRRALIELSRDDEVISIEYEYRMRTQSGPHMRADVQAARFPWAISLSGRNPQLPLFKPGKQIRGLRSPTSFVVNGPAGEHALVHLTLESSFKCPTQWLLDVEVTGAAILGRWGYS</sequence>
<reference evidence="4" key="1">
    <citation type="submission" date="2019-01" db="EMBL/GenBank/DDBJ databases">
        <title>Draft genome sequences of three monokaryotic isolates of the white-rot basidiomycete fungus Dichomitus squalens.</title>
        <authorList>
            <consortium name="DOE Joint Genome Institute"/>
            <person name="Lopez S.C."/>
            <person name="Andreopoulos B."/>
            <person name="Pangilinan J."/>
            <person name="Lipzen A."/>
            <person name="Riley R."/>
            <person name="Ahrendt S."/>
            <person name="Ng V."/>
            <person name="Barry K."/>
            <person name="Daum C."/>
            <person name="Grigoriev I.V."/>
            <person name="Hilden K.S."/>
            <person name="Makela M.R."/>
            <person name="de Vries R.P."/>
        </authorList>
    </citation>
    <scope>NUCLEOTIDE SEQUENCE [LARGE SCALE GENOMIC DNA]</scope>
    <source>
        <strain evidence="4">OM18370.1</strain>
    </source>
</reference>
<keyword evidence="1" id="KW-0472">Membrane</keyword>
<evidence type="ECO:0000313" key="4">
    <source>
        <dbReference type="EMBL" id="TBU30311.1"/>
    </source>
</evidence>
<accession>A0A4Q9MV45</accession>
<dbReference type="PANTHER" id="PTHR10622:SF10">
    <property type="entry name" value="HET DOMAIN-CONTAINING PROTEIN"/>
    <property type="match status" value="1"/>
</dbReference>
<feature type="domain" description="DUF8212" evidence="3">
    <location>
        <begin position="306"/>
        <end position="528"/>
    </location>
</feature>
<dbReference type="OrthoDB" id="10426053at2759"/>
<dbReference type="EMBL" id="ML143406">
    <property type="protein sequence ID" value="TBU30311.1"/>
    <property type="molecule type" value="Genomic_DNA"/>
</dbReference>
<evidence type="ECO:0000256" key="1">
    <source>
        <dbReference type="SAM" id="Phobius"/>
    </source>
</evidence>
<name>A0A4Q9MV45_9APHY</name>
<dbReference type="Pfam" id="PF26640">
    <property type="entry name" value="DUF8212"/>
    <property type="match status" value="1"/>
</dbReference>
<dbReference type="AlphaFoldDB" id="A0A4Q9MV45"/>
<dbReference type="Pfam" id="PF06985">
    <property type="entry name" value="HET"/>
    <property type="match status" value="1"/>
</dbReference>
<protein>
    <submittedName>
        <fullName evidence="4">Uncharacterized protein</fullName>
    </submittedName>
</protein>
<feature type="domain" description="Heterokaryon incompatibility" evidence="2">
    <location>
        <begin position="130"/>
        <end position="188"/>
    </location>
</feature>
<organism evidence="4">
    <name type="scientific">Dichomitus squalens</name>
    <dbReference type="NCBI Taxonomy" id="114155"/>
    <lineage>
        <taxon>Eukaryota</taxon>
        <taxon>Fungi</taxon>
        <taxon>Dikarya</taxon>
        <taxon>Basidiomycota</taxon>
        <taxon>Agaricomycotina</taxon>
        <taxon>Agaricomycetes</taxon>
        <taxon>Polyporales</taxon>
        <taxon>Polyporaceae</taxon>
        <taxon>Dichomitus</taxon>
    </lineage>
</organism>
<dbReference type="InterPro" id="IPR010730">
    <property type="entry name" value="HET"/>
</dbReference>
<dbReference type="InterPro" id="IPR058525">
    <property type="entry name" value="DUF8212"/>
</dbReference>
<evidence type="ECO:0000259" key="2">
    <source>
        <dbReference type="Pfam" id="PF06985"/>
    </source>
</evidence>
<keyword evidence="1" id="KW-1133">Transmembrane helix</keyword>
<dbReference type="PANTHER" id="PTHR10622">
    <property type="entry name" value="HET DOMAIN-CONTAINING PROTEIN"/>
    <property type="match status" value="1"/>
</dbReference>